<feature type="non-terminal residue" evidence="7">
    <location>
        <position position="1"/>
    </location>
</feature>
<evidence type="ECO:0000313" key="8">
    <source>
        <dbReference type="Proteomes" id="UP000215902"/>
    </source>
</evidence>
<dbReference type="GO" id="GO:0000381">
    <property type="term" value="P:regulation of alternative mRNA splicing, via spliceosome"/>
    <property type="evidence" value="ECO:0007669"/>
    <property type="project" value="TreeGrafter"/>
</dbReference>
<evidence type="ECO:0000256" key="4">
    <source>
        <dbReference type="PROSITE-ProRule" id="PRU00176"/>
    </source>
</evidence>
<feature type="region of interest" description="Disordered" evidence="5">
    <location>
        <begin position="87"/>
        <end position="232"/>
    </location>
</feature>
<dbReference type="STRING" id="282301.A0A267DI04"/>
<evidence type="ECO:0000313" key="7">
    <source>
        <dbReference type="EMBL" id="PAA48845.1"/>
    </source>
</evidence>
<dbReference type="Gene3D" id="3.30.70.330">
    <property type="match status" value="1"/>
</dbReference>
<dbReference type="SMART" id="SM00360">
    <property type="entry name" value="RRM"/>
    <property type="match status" value="1"/>
</dbReference>
<dbReference type="EMBL" id="NIVC01004038">
    <property type="protein sequence ID" value="PAA48845.1"/>
    <property type="molecule type" value="Genomic_DNA"/>
</dbReference>
<proteinExistence type="predicted"/>
<feature type="compositionally biased region" description="Pro residues" evidence="5">
    <location>
        <begin position="133"/>
        <end position="153"/>
    </location>
</feature>
<dbReference type="InterPro" id="IPR000504">
    <property type="entry name" value="RRM_dom"/>
</dbReference>
<dbReference type="OrthoDB" id="407442at2759"/>
<sequence>FLDFMDDNSRERTLWVGNLGPDVTADLLTELFLQSGPLECPVKLVAGKDGKNGYAFVTFKHEESVLYACRLFRSLRLCGAELLVKPRQGSGHERQWQEILPTERLADRERADRAAREARSDHRRQHQRHRQLPQPPMPPPPPPSFPLLPPPQLPQHQRQHQQAGNFLLPPPPPLPPPVVHHQQHHHQQHHQHHQHQQQHHQNQRHHQQHGIKRSTSDSGFNSHYGRNKQARF</sequence>
<name>A0A267DI04_9PLAT</name>
<dbReference type="GO" id="GO:0003727">
    <property type="term" value="F:single-stranded RNA binding"/>
    <property type="evidence" value="ECO:0007669"/>
    <property type="project" value="TreeGrafter"/>
</dbReference>
<evidence type="ECO:0000256" key="3">
    <source>
        <dbReference type="ARBA" id="ARBA00023242"/>
    </source>
</evidence>
<feature type="compositionally biased region" description="Pro residues" evidence="5">
    <location>
        <begin position="168"/>
        <end position="178"/>
    </location>
</feature>
<dbReference type="Pfam" id="PF00076">
    <property type="entry name" value="RRM_1"/>
    <property type="match status" value="1"/>
</dbReference>
<keyword evidence="3" id="KW-0539">Nucleus</keyword>
<feature type="compositionally biased region" description="Basic and acidic residues" evidence="5">
    <location>
        <begin position="104"/>
        <end position="120"/>
    </location>
</feature>
<gene>
    <name evidence="7" type="ORF">BOX15_Mlig030697g1</name>
</gene>
<protein>
    <recommendedName>
        <fullName evidence="6">RRM domain-containing protein</fullName>
    </recommendedName>
</protein>
<feature type="domain" description="RRM" evidence="6">
    <location>
        <begin position="12"/>
        <end position="89"/>
    </location>
</feature>
<comment type="caution">
    <text evidence="7">The sequence shown here is derived from an EMBL/GenBank/DDBJ whole genome shotgun (WGS) entry which is preliminary data.</text>
</comment>
<dbReference type="GO" id="GO:0005654">
    <property type="term" value="C:nucleoplasm"/>
    <property type="evidence" value="ECO:0007669"/>
    <property type="project" value="UniProtKB-SubCell"/>
</dbReference>
<reference evidence="7 8" key="1">
    <citation type="submission" date="2017-06" db="EMBL/GenBank/DDBJ databases">
        <title>A platform for efficient transgenesis in Macrostomum lignano, a flatworm model organism for stem cell research.</title>
        <authorList>
            <person name="Berezikov E."/>
        </authorList>
    </citation>
    <scope>NUCLEOTIDE SEQUENCE [LARGE SCALE GENOMIC DNA]</scope>
    <source>
        <strain evidence="7">DV1</strain>
        <tissue evidence="7">Whole organism</tissue>
    </source>
</reference>
<dbReference type="Proteomes" id="UP000215902">
    <property type="component" value="Unassembled WGS sequence"/>
</dbReference>
<evidence type="ECO:0000259" key="6">
    <source>
        <dbReference type="PROSITE" id="PS50102"/>
    </source>
</evidence>
<comment type="subcellular location">
    <subcellularLocation>
        <location evidence="1">Nucleus</location>
        <location evidence="1">Nucleoplasm</location>
    </subcellularLocation>
</comment>
<keyword evidence="2 4" id="KW-0694">RNA-binding</keyword>
<dbReference type="InterPro" id="IPR012677">
    <property type="entry name" value="Nucleotide-bd_a/b_plait_sf"/>
</dbReference>
<evidence type="ECO:0000256" key="5">
    <source>
        <dbReference type="SAM" id="MobiDB-lite"/>
    </source>
</evidence>
<dbReference type="PANTHER" id="PTHR13798:SF11">
    <property type="entry name" value="RNA-BINDING PROTEIN 7-RELATED"/>
    <property type="match status" value="1"/>
</dbReference>
<feature type="compositionally biased region" description="Basic residues" evidence="5">
    <location>
        <begin position="181"/>
        <end position="212"/>
    </location>
</feature>
<dbReference type="SUPFAM" id="SSF54928">
    <property type="entry name" value="RNA-binding domain, RBD"/>
    <property type="match status" value="1"/>
</dbReference>
<evidence type="ECO:0000256" key="1">
    <source>
        <dbReference type="ARBA" id="ARBA00004642"/>
    </source>
</evidence>
<dbReference type="PANTHER" id="PTHR13798">
    <property type="entry name" value="RNA BINDING MOTIF RBM PROTEIN -RELATED"/>
    <property type="match status" value="1"/>
</dbReference>
<dbReference type="InterPro" id="IPR035979">
    <property type="entry name" value="RBD_domain_sf"/>
</dbReference>
<feature type="compositionally biased region" description="Basic residues" evidence="5">
    <location>
        <begin position="121"/>
        <end position="131"/>
    </location>
</feature>
<organism evidence="7 8">
    <name type="scientific">Macrostomum lignano</name>
    <dbReference type="NCBI Taxonomy" id="282301"/>
    <lineage>
        <taxon>Eukaryota</taxon>
        <taxon>Metazoa</taxon>
        <taxon>Spiralia</taxon>
        <taxon>Lophotrochozoa</taxon>
        <taxon>Platyhelminthes</taxon>
        <taxon>Rhabditophora</taxon>
        <taxon>Macrostomorpha</taxon>
        <taxon>Macrostomida</taxon>
        <taxon>Macrostomidae</taxon>
        <taxon>Macrostomum</taxon>
    </lineage>
</organism>
<dbReference type="InterPro" id="IPR052285">
    <property type="entry name" value="NEXT_complex_subunit"/>
</dbReference>
<evidence type="ECO:0000256" key="2">
    <source>
        <dbReference type="ARBA" id="ARBA00022884"/>
    </source>
</evidence>
<keyword evidence="8" id="KW-1185">Reference proteome</keyword>
<dbReference type="AlphaFoldDB" id="A0A267DI04"/>
<dbReference type="PROSITE" id="PS50102">
    <property type="entry name" value="RRM"/>
    <property type="match status" value="1"/>
</dbReference>
<accession>A0A267DI04</accession>